<reference evidence="1 2" key="1">
    <citation type="submission" date="2023-02" db="EMBL/GenBank/DDBJ databases">
        <title>LHISI_Scaffold_Assembly.</title>
        <authorList>
            <person name="Stuart O.P."/>
            <person name="Cleave R."/>
            <person name="Magrath M.J.L."/>
            <person name="Mikheyev A.S."/>
        </authorList>
    </citation>
    <scope>NUCLEOTIDE SEQUENCE [LARGE SCALE GENOMIC DNA]</scope>
    <source>
        <strain evidence="1">Daus_M_001</strain>
        <tissue evidence="1">Leg muscle</tissue>
    </source>
</reference>
<evidence type="ECO:0000313" key="1">
    <source>
        <dbReference type="EMBL" id="KAJ8890371.1"/>
    </source>
</evidence>
<protein>
    <submittedName>
        <fullName evidence="1">Uncharacterized protein</fullName>
    </submittedName>
</protein>
<keyword evidence="2" id="KW-1185">Reference proteome</keyword>
<dbReference type="EMBL" id="JARBHB010000003">
    <property type="protein sequence ID" value="KAJ8890371.1"/>
    <property type="molecule type" value="Genomic_DNA"/>
</dbReference>
<comment type="caution">
    <text evidence="1">The sequence shown here is derived from an EMBL/GenBank/DDBJ whole genome shotgun (WGS) entry which is preliminary data.</text>
</comment>
<dbReference type="Gene3D" id="3.30.420.10">
    <property type="entry name" value="Ribonuclease H-like superfamily/Ribonuclease H"/>
    <property type="match status" value="1"/>
</dbReference>
<organism evidence="1 2">
    <name type="scientific">Dryococelus australis</name>
    <dbReference type="NCBI Taxonomy" id="614101"/>
    <lineage>
        <taxon>Eukaryota</taxon>
        <taxon>Metazoa</taxon>
        <taxon>Ecdysozoa</taxon>
        <taxon>Arthropoda</taxon>
        <taxon>Hexapoda</taxon>
        <taxon>Insecta</taxon>
        <taxon>Pterygota</taxon>
        <taxon>Neoptera</taxon>
        <taxon>Polyneoptera</taxon>
        <taxon>Phasmatodea</taxon>
        <taxon>Verophasmatodea</taxon>
        <taxon>Anareolatae</taxon>
        <taxon>Phasmatidae</taxon>
        <taxon>Eurycanthinae</taxon>
        <taxon>Dryococelus</taxon>
    </lineage>
</organism>
<gene>
    <name evidence="1" type="ORF">PR048_009879</name>
</gene>
<proteinExistence type="predicted"/>
<accession>A0ABQ9I146</accession>
<sequence>MQMRVIQIVNQNGMVGTTRIAVMGVTILSIKGLYQEGEFGNFAKDRLEFQLSSPRHSQSTGFAEKSIHLAKRLLHKCSEISTDYREALRAFCNTPRPDLGASPSELLNSRLVQTRVPVTGEKL</sequence>
<dbReference type="Proteomes" id="UP001159363">
    <property type="component" value="Chromosome 3"/>
</dbReference>
<name>A0ABQ9I146_9NEOP</name>
<dbReference type="InterPro" id="IPR036397">
    <property type="entry name" value="RNaseH_sf"/>
</dbReference>
<evidence type="ECO:0000313" key="2">
    <source>
        <dbReference type="Proteomes" id="UP001159363"/>
    </source>
</evidence>